<evidence type="ECO:0008006" key="3">
    <source>
        <dbReference type="Google" id="ProtNLM"/>
    </source>
</evidence>
<dbReference type="OrthoDB" id="5814891at2"/>
<organism evidence="1 2">
    <name type="scientific">Vibrio palustris</name>
    <dbReference type="NCBI Taxonomy" id="1918946"/>
    <lineage>
        <taxon>Bacteria</taxon>
        <taxon>Pseudomonadati</taxon>
        <taxon>Pseudomonadota</taxon>
        <taxon>Gammaproteobacteria</taxon>
        <taxon>Vibrionales</taxon>
        <taxon>Vibrionaceae</taxon>
        <taxon>Vibrio</taxon>
    </lineage>
</organism>
<dbReference type="AlphaFoldDB" id="A0A1R4AZR5"/>
<dbReference type="EMBL" id="FUFT01000001">
    <property type="protein sequence ID" value="SJL82154.1"/>
    <property type="molecule type" value="Genomic_DNA"/>
</dbReference>
<evidence type="ECO:0000313" key="1">
    <source>
        <dbReference type="EMBL" id="SJL82154.1"/>
    </source>
</evidence>
<accession>A0A1R4AZR5</accession>
<dbReference type="PROSITE" id="PS51257">
    <property type="entry name" value="PROKAR_LIPOPROTEIN"/>
    <property type="match status" value="1"/>
</dbReference>
<gene>
    <name evidence="1" type="ORF">VPAL9027_00064</name>
</gene>
<evidence type="ECO:0000313" key="2">
    <source>
        <dbReference type="Proteomes" id="UP000189475"/>
    </source>
</evidence>
<proteinExistence type="predicted"/>
<reference evidence="1 2" key="1">
    <citation type="submission" date="2017-02" db="EMBL/GenBank/DDBJ databases">
        <authorList>
            <person name="Peterson S.W."/>
        </authorList>
    </citation>
    <scope>NUCLEOTIDE SEQUENCE [LARGE SCALE GENOMIC DNA]</scope>
    <source>
        <strain evidence="1 2">CECT 9027</strain>
    </source>
</reference>
<protein>
    <recommendedName>
        <fullName evidence="3">DNA polymerase III subunit beta</fullName>
    </recommendedName>
</protein>
<keyword evidence="2" id="KW-1185">Reference proteome</keyword>
<dbReference type="Proteomes" id="UP000189475">
    <property type="component" value="Unassembled WGS sequence"/>
</dbReference>
<sequence>MKRLIAIALAVALSACSFSPQVDWKQGSLAELAKIDIQLKSNLWTDQMPTMSKDTKTKNLNGTLTLETSGGLPADLTVKQIVFKQGDATWNIDGETVELRTQSENVWEAVFESGIKLNLDQPVSVALALDDDGQEVWLVEHNVGIDKVY</sequence>
<dbReference type="STRING" id="1918946.VPAL9027_00064"/>
<dbReference type="RefSeq" id="WP_077311206.1">
    <property type="nucleotide sequence ID" value="NZ_AP024887.1"/>
</dbReference>
<name>A0A1R4AZR5_9VIBR</name>